<proteinExistence type="predicted"/>
<dbReference type="InParanoid" id="A0A0C2WZL8"/>
<accession>A0A0C2WZL8</accession>
<organism evidence="1 2">
    <name type="scientific">Amanita muscaria (strain Koide BX008)</name>
    <dbReference type="NCBI Taxonomy" id="946122"/>
    <lineage>
        <taxon>Eukaryota</taxon>
        <taxon>Fungi</taxon>
        <taxon>Dikarya</taxon>
        <taxon>Basidiomycota</taxon>
        <taxon>Agaricomycotina</taxon>
        <taxon>Agaricomycetes</taxon>
        <taxon>Agaricomycetidae</taxon>
        <taxon>Agaricales</taxon>
        <taxon>Pluteineae</taxon>
        <taxon>Amanitaceae</taxon>
        <taxon>Amanita</taxon>
    </lineage>
</organism>
<dbReference type="Proteomes" id="UP000054549">
    <property type="component" value="Unassembled WGS sequence"/>
</dbReference>
<keyword evidence="2" id="KW-1185">Reference proteome</keyword>
<dbReference type="HOGENOM" id="CLU_3142731_0_0_1"/>
<dbReference type="AlphaFoldDB" id="A0A0C2WZL8"/>
<evidence type="ECO:0000313" key="1">
    <source>
        <dbReference type="EMBL" id="KIL62316.1"/>
    </source>
</evidence>
<gene>
    <name evidence="1" type="ORF">M378DRAFT_165855</name>
</gene>
<name>A0A0C2WZL8_AMAMK</name>
<reference evidence="1 2" key="1">
    <citation type="submission" date="2014-04" db="EMBL/GenBank/DDBJ databases">
        <title>Evolutionary Origins and Diversification of the Mycorrhizal Mutualists.</title>
        <authorList>
            <consortium name="DOE Joint Genome Institute"/>
            <consortium name="Mycorrhizal Genomics Consortium"/>
            <person name="Kohler A."/>
            <person name="Kuo A."/>
            <person name="Nagy L.G."/>
            <person name="Floudas D."/>
            <person name="Copeland A."/>
            <person name="Barry K.W."/>
            <person name="Cichocki N."/>
            <person name="Veneault-Fourrey C."/>
            <person name="LaButti K."/>
            <person name="Lindquist E.A."/>
            <person name="Lipzen A."/>
            <person name="Lundell T."/>
            <person name="Morin E."/>
            <person name="Murat C."/>
            <person name="Riley R."/>
            <person name="Ohm R."/>
            <person name="Sun H."/>
            <person name="Tunlid A."/>
            <person name="Henrissat B."/>
            <person name="Grigoriev I.V."/>
            <person name="Hibbett D.S."/>
            <person name="Martin F."/>
        </authorList>
    </citation>
    <scope>NUCLEOTIDE SEQUENCE [LARGE SCALE GENOMIC DNA]</scope>
    <source>
        <strain evidence="1 2">Koide BX008</strain>
    </source>
</reference>
<evidence type="ECO:0000313" key="2">
    <source>
        <dbReference type="Proteomes" id="UP000054549"/>
    </source>
</evidence>
<protein>
    <submittedName>
        <fullName evidence="1">Uncharacterized protein</fullName>
    </submittedName>
</protein>
<dbReference type="EMBL" id="KN818272">
    <property type="protein sequence ID" value="KIL62316.1"/>
    <property type="molecule type" value="Genomic_DNA"/>
</dbReference>
<sequence length="49" mass="5327">MESVYLAKEQSLNVVELAYLRGLSTPLVAKQTHDATGRVFSTLKLSACS</sequence>